<dbReference type="GO" id="GO:0004497">
    <property type="term" value="F:monooxygenase activity"/>
    <property type="evidence" value="ECO:0007669"/>
    <property type="project" value="InterPro"/>
</dbReference>
<sequence length="506" mass="53884">MGRAAATAARERRDAHASTLGRAAPPVATQVNAGEPLRHIAIVGGGTAGWMAAAALVRVLGAGATRITLVESEAIGTVDVGEATIPPIALFNALLGIDENAFLRATQGSFKLGIEFVDWLQPGQRYFHPFGSYGADFGTVPFDGLWQRMHRAGRAAPLAAYSLNTLAAMRVRFMRPQQGDALLSRLGYAFHFDAALYARLLREYAEGRGVTRLEGKVEQVLRRSPDWSHCHRAARRVLATRAHDADPRQPGRAPADLRALGPGVPRGRRALQQDHLAGGDAGAGPERARVRSAGGGDAGRGGRCAAATRRRGDGDGGGADAGARRFHPRPLRGDLSAGRPPPNRPGDRTHAMQMPSATNTTRLRFWRSPCCAAFALLLIQAAVAAARKAAYDLRLYLLEIAVRFGEVRDGYGGPRGQGDARPNGRVLVAEVQPARFLVTGGNANLAFAEQLGARGAAQLLAVQARHSDGGRRVRERLRNGEETCFGLRLPVPGGSPMVTRMQAAHA</sequence>
<gene>
    <name evidence="3" type="ORF">XTPLMG730_0131</name>
</gene>
<proteinExistence type="predicted"/>
<dbReference type="EMBL" id="CXOJ01000002">
    <property type="protein sequence ID" value="CTP82610.1"/>
    <property type="molecule type" value="Genomic_DNA"/>
</dbReference>
<dbReference type="Gene3D" id="2.60.220.20">
    <property type="entry name" value="putative beta-Galactosidase from caulobacter crescentus"/>
    <property type="match status" value="1"/>
</dbReference>
<dbReference type="InterPro" id="IPR006905">
    <property type="entry name" value="Flavin_halogenase"/>
</dbReference>
<dbReference type="InterPro" id="IPR036188">
    <property type="entry name" value="FAD/NAD-bd_sf"/>
</dbReference>
<evidence type="ECO:0000256" key="1">
    <source>
        <dbReference type="SAM" id="MobiDB-lite"/>
    </source>
</evidence>
<dbReference type="Gene3D" id="3.50.50.60">
    <property type="entry name" value="FAD/NAD(P)-binding domain"/>
    <property type="match status" value="1"/>
</dbReference>
<dbReference type="SUPFAM" id="SSF51905">
    <property type="entry name" value="FAD/NAD(P)-binding domain"/>
    <property type="match status" value="1"/>
</dbReference>
<dbReference type="PANTHER" id="PTHR43747">
    <property type="entry name" value="FAD-BINDING PROTEIN"/>
    <property type="match status" value="1"/>
</dbReference>
<organism evidence="3 4">
    <name type="scientific">Xanthomonas graminis pv. phlei</name>
    <dbReference type="NCBI Taxonomy" id="487906"/>
    <lineage>
        <taxon>Bacteria</taxon>
        <taxon>Pseudomonadati</taxon>
        <taxon>Pseudomonadota</taxon>
        <taxon>Gammaproteobacteria</taxon>
        <taxon>Lysobacterales</taxon>
        <taxon>Lysobacteraceae</taxon>
        <taxon>Xanthomonas</taxon>
        <taxon>Xanthomonas translucens group</taxon>
        <taxon>Xanthomonas graminis</taxon>
    </lineage>
</organism>
<dbReference type="InterPro" id="IPR040719">
    <property type="entry name" value="DUF5597"/>
</dbReference>
<evidence type="ECO:0000259" key="2">
    <source>
        <dbReference type="Pfam" id="PF18120"/>
    </source>
</evidence>
<dbReference type="Pfam" id="PF18120">
    <property type="entry name" value="DUF5597"/>
    <property type="match status" value="1"/>
</dbReference>
<dbReference type="InterPro" id="IPR050816">
    <property type="entry name" value="Flavin-dep_Halogenase_NPB"/>
</dbReference>
<feature type="domain" description="DUF5597" evidence="2">
    <location>
        <begin position="388"/>
        <end position="488"/>
    </location>
</feature>
<reference evidence="3 4" key="1">
    <citation type="submission" date="2015-07" db="EMBL/GenBank/DDBJ databases">
        <authorList>
            <person name="Noorani M."/>
        </authorList>
    </citation>
    <scope>NUCLEOTIDE SEQUENCE [LARGE SCALE GENOMIC DNA]</scope>
    <source>
        <strain evidence="3">LMG730</strain>
    </source>
</reference>
<dbReference type="PANTHER" id="PTHR43747:SF4">
    <property type="entry name" value="FLAVIN-DEPENDENT TRYPTOPHAN HALOGENASE"/>
    <property type="match status" value="1"/>
</dbReference>
<dbReference type="Proteomes" id="UP000045978">
    <property type="component" value="Unassembled WGS sequence"/>
</dbReference>
<evidence type="ECO:0000313" key="4">
    <source>
        <dbReference type="Proteomes" id="UP000045978"/>
    </source>
</evidence>
<dbReference type="AlphaFoldDB" id="A0A0K2ZGY9"/>
<accession>A0A0K2ZGY9</accession>
<dbReference type="Pfam" id="PF04820">
    <property type="entry name" value="Trp_halogenase"/>
    <property type="match status" value="1"/>
</dbReference>
<feature type="compositionally biased region" description="Gly residues" evidence="1">
    <location>
        <begin position="293"/>
        <end position="302"/>
    </location>
</feature>
<name>A0A0K2ZGY9_9XANT</name>
<protein>
    <recommendedName>
        <fullName evidence="2">DUF5597 domain-containing protein</fullName>
    </recommendedName>
</protein>
<feature type="region of interest" description="Disordered" evidence="1">
    <location>
        <begin position="239"/>
        <end position="355"/>
    </location>
</feature>
<feature type="region of interest" description="Disordered" evidence="1">
    <location>
        <begin position="1"/>
        <end position="22"/>
    </location>
</feature>
<evidence type="ECO:0000313" key="3">
    <source>
        <dbReference type="EMBL" id="CTP82610.1"/>
    </source>
</evidence>